<name>A0A0D2J974_9BACT</name>
<protein>
    <submittedName>
        <fullName evidence="1">Uncharacterized protein</fullName>
    </submittedName>
</protein>
<reference evidence="1 2" key="1">
    <citation type="submission" date="2013-11" db="EMBL/GenBank/DDBJ databases">
        <title>Metagenomic analysis of a methanogenic consortium involved in long chain n-alkane degradation.</title>
        <authorList>
            <person name="Davidova I.A."/>
            <person name="Callaghan A.V."/>
            <person name="Wawrik B."/>
            <person name="Pruitt S."/>
            <person name="Marks C."/>
            <person name="Duncan K.E."/>
            <person name="Suflita J.M."/>
        </authorList>
    </citation>
    <scope>NUCLEOTIDE SEQUENCE [LARGE SCALE GENOMIC DNA]</scope>
    <source>
        <strain evidence="1 2">SPR</strain>
    </source>
</reference>
<dbReference type="Proteomes" id="UP000032233">
    <property type="component" value="Unassembled WGS sequence"/>
</dbReference>
<dbReference type="AlphaFoldDB" id="A0A0D2J974"/>
<gene>
    <name evidence="1" type="ORF">X474_07395</name>
</gene>
<dbReference type="EMBL" id="AZAC01000009">
    <property type="protein sequence ID" value="KIX14709.1"/>
    <property type="molecule type" value="Genomic_DNA"/>
</dbReference>
<proteinExistence type="predicted"/>
<keyword evidence="2" id="KW-1185">Reference proteome</keyword>
<dbReference type="InParanoid" id="A0A0D2J974"/>
<dbReference type="RefSeq" id="WP_044347662.1">
    <property type="nucleotide sequence ID" value="NZ_AZAC01000009.1"/>
</dbReference>
<organism evidence="1 2">
    <name type="scientific">Dethiosulfatarculus sandiegensis</name>
    <dbReference type="NCBI Taxonomy" id="1429043"/>
    <lineage>
        <taxon>Bacteria</taxon>
        <taxon>Pseudomonadati</taxon>
        <taxon>Thermodesulfobacteriota</taxon>
        <taxon>Desulfarculia</taxon>
        <taxon>Desulfarculales</taxon>
        <taxon>Desulfarculaceae</taxon>
        <taxon>Dethiosulfatarculus</taxon>
    </lineage>
</organism>
<accession>A0A0D2J974</accession>
<evidence type="ECO:0000313" key="1">
    <source>
        <dbReference type="EMBL" id="KIX14709.1"/>
    </source>
</evidence>
<sequence length="100" mass="11430">MEWLETIHLQAGKGLSQKVKKHLFELTCKIKSQNNEPGLQMVKAFWHSSHKADHVLFLFWDSASVPSNGSALGVRLEKIMNQYGLTDHNTWLPAKGDYHE</sequence>
<comment type="caution">
    <text evidence="1">The sequence shown here is derived from an EMBL/GenBank/DDBJ whole genome shotgun (WGS) entry which is preliminary data.</text>
</comment>
<evidence type="ECO:0000313" key="2">
    <source>
        <dbReference type="Proteomes" id="UP000032233"/>
    </source>
</evidence>
<dbReference type="STRING" id="1429043.X474_07395"/>